<evidence type="ECO:0000256" key="2">
    <source>
        <dbReference type="ARBA" id="ARBA00023136"/>
    </source>
</evidence>
<evidence type="ECO:0000256" key="3">
    <source>
        <dbReference type="ARBA" id="ARBA00023139"/>
    </source>
</evidence>
<organism evidence="7 8">
    <name type="scientific">Roseateles paludis</name>
    <dbReference type="NCBI Taxonomy" id="3145238"/>
    <lineage>
        <taxon>Bacteria</taxon>
        <taxon>Pseudomonadati</taxon>
        <taxon>Pseudomonadota</taxon>
        <taxon>Betaproteobacteria</taxon>
        <taxon>Burkholderiales</taxon>
        <taxon>Sphaerotilaceae</taxon>
        <taxon>Roseateles</taxon>
    </lineage>
</organism>
<gene>
    <name evidence="6 7" type="primary">lptE</name>
    <name evidence="7" type="ORF">ABDJ85_04645</name>
</gene>
<keyword evidence="3" id="KW-0564">Palmitate</keyword>
<dbReference type="EMBL" id="JBDPZD010000001">
    <property type="protein sequence ID" value="MEO3690746.1"/>
    <property type="molecule type" value="Genomic_DNA"/>
</dbReference>
<name>A0ABV0FZR7_9BURK</name>
<evidence type="ECO:0000313" key="7">
    <source>
        <dbReference type="EMBL" id="MEO3690746.1"/>
    </source>
</evidence>
<evidence type="ECO:0000256" key="1">
    <source>
        <dbReference type="ARBA" id="ARBA00022729"/>
    </source>
</evidence>
<comment type="function">
    <text evidence="6">Together with LptD, is involved in the assembly of lipopolysaccharide (LPS) at the surface of the outer membrane. Required for the proper assembly of LptD. Binds LPS and may serve as the LPS recognition site at the outer membrane.</text>
</comment>
<evidence type="ECO:0000256" key="4">
    <source>
        <dbReference type="ARBA" id="ARBA00023237"/>
    </source>
</evidence>
<dbReference type="InterPro" id="IPR007485">
    <property type="entry name" value="LPS_assembly_LptE"/>
</dbReference>
<comment type="subunit">
    <text evidence="6">Component of the lipopolysaccharide transport and assembly complex. Interacts with LptD.</text>
</comment>
<keyword evidence="2 6" id="KW-0472">Membrane</keyword>
<comment type="similarity">
    <text evidence="6">Belongs to the LptE lipoprotein family.</text>
</comment>
<sequence>MHRRAALLSLAALANLTGCGFALRKEPVLPFQSLALVGFEPGSPLAAALRRQVQHTPVRLEEDASRAQVVIEALREARDRSVVASTAAGQVREWELRLYFDYWLRTPSGELLAPKVELRLTRDLNFTETQALAKEQEAGLLYSSMQSDVVAQVMRRLAAVRLPG</sequence>
<keyword evidence="4 6" id="KW-0998">Cell outer membrane</keyword>
<proteinExistence type="inferred from homology"/>
<accession>A0ABV0FZR7</accession>
<evidence type="ECO:0000256" key="5">
    <source>
        <dbReference type="ARBA" id="ARBA00023288"/>
    </source>
</evidence>
<dbReference type="RefSeq" id="WP_347703569.1">
    <property type="nucleotide sequence ID" value="NZ_JBDPZD010000001.1"/>
</dbReference>
<dbReference type="Proteomes" id="UP001495147">
    <property type="component" value="Unassembled WGS sequence"/>
</dbReference>
<comment type="caution">
    <text evidence="7">The sequence shown here is derived from an EMBL/GenBank/DDBJ whole genome shotgun (WGS) entry which is preliminary data.</text>
</comment>
<evidence type="ECO:0000313" key="8">
    <source>
        <dbReference type="Proteomes" id="UP001495147"/>
    </source>
</evidence>
<keyword evidence="8" id="KW-1185">Reference proteome</keyword>
<keyword evidence="1" id="KW-0732">Signal</keyword>
<reference evidence="7 8" key="1">
    <citation type="submission" date="2024-05" db="EMBL/GenBank/DDBJ databases">
        <title>Roseateles sp. DJS-2-20 16S ribosomal RNA gene Genome sequencing and assembly.</title>
        <authorList>
            <person name="Woo H."/>
        </authorList>
    </citation>
    <scope>NUCLEOTIDE SEQUENCE [LARGE SCALE GENOMIC DNA]</scope>
    <source>
        <strain evidence="7 8">DJS-2-20</strain>
    </source>
</reference>
<evidence type="ECO:0000256" key="6">
    <source>
        <dbReference type="HAMAP-Rule" id="MF_01186"/>
    </source>
</evidence>
<dbReference type="PANTHER" id="PTHR38098">
    <property type="entry name" value="LPS-ASSEMBLY LIPOPROTEIN LPTE"/>
    <property type="match status" value="1"/>
</dbReference>
<dbReference type="PANTHER" id="PTHR38098:SF1">
    <property type="entry name" value="LPS-ASSEMBLY LIPOPROTEIN LPTE"/>
    <property type="match status" value="1"/>
</dbReference>
<dbReference type="Pfam" id="PF04390">
    <property type="entry name" value="LptE"/>
    <property type="match status" value="1"/>
</dbReference>
<dbReference type="Gene3D" id="3.30.160.150">
    <property type="entry name" value="Lipoprotein like domain"/>
    <property type="match status" value="1"/>
</dbReference>
<keyword evidence="5 7" id="KW-0449">Lipoprotein</keyword>
<dbReference type="HAMAP" id="MF_01186">
    <property type="entry name" value="LPS_assembly_LptE"/>
    <property type="match status" value="1"/>
</dbReference>
<protein>
    <recommendedName>
        <fullName evidence="6">LPS-assembly lipoprotein LptE</fullName>
    </recommendedName>
</protein>